<gene>
    <name evidence="5" type="ORF">BCR37DRAFT_392455</name>
</gene>
<keyword evidence="2" id="KW-0812">Transmembrane</keyword>
<protein>
    <recommendedName>
        <fullName evidence="4">Mid2 domain-containing protein</fullName>
    </recommendedName>
</protein>
<dbReference type="EMBL" id="MCFI01000008">
    <property type="protein sequence ID" value="ORY83096.1"/>
    <property type="molecule type" value="Genomic_DNA"/>
</dbReference>
<keyword evidence="3" id="KW-0732">Signal</keyword>
<proteinExistence type="predicted"/>
<dbReference type="Proteomes" id="UP000193685">
    <property type="component" value="Unassembled WGS sequence"/>
</dbReference>
<dbReference type="RefSeq" id="XP_040725677.1">
    <property type="nucleotide sequence ID" value="XM_040871157.1"/>
</dbReference>
<dbReference type="Pfam" id="PF04478">
    <property type="entry name" value="Mid2"/>
    <property type="match status" value="1"/>
</dbReference>
<feature type="compositionally biased region" description="Polar residues" evidence="1">
    <location>
        <begin position="165"/>
        <end position="180"/>
    </location>
</feature>
<feature type="compositionally biased region" description="Basic and acidic residues" evidence="1">
    <location>
        <begin position="218"/>
        <end position="229"/>
    </location>
</feature>
<reference evidence="5 6" key="1">
    <citation type="submission" date="2016-07" db="EMBL/GenBank/DDBJ databases">
        <title>Pervasive Adenine N6-methylation of Active Genes in Fungi.</title>
        <authorList>
            <consortium name="DOE Joint Genome Institute"/>
            <person name="Mondo S.J."/>
            <person name="Dannebaum R.O."/>
            <person name="Kuo R.C."/>
            <person name="Labutti K."/>
            <person name="Haridas S."/>
            <person name="Kuo A."/>
            <person name="Salamov A."/>
            <person name="Ahrendt S.R."/>
            <person name="Lipzen A."/>
            <person name="Sullivan W."/>
            <person name="Andreopoulos W.B."/>
            <person name="Clum A."/>
            <person name="Lindquist E."/>
            <person name="Daum C."/>
            <person name="Ramamoorthy G.K."/>
            <person name="Gryganskyi A."/>
            <person name="Culley D."/>
            <person name="Magnuson J.K."/>
            <person name="James T.Y."/>
            <person name="O'Malley M.A."/>
            <person name="Stajich J.E."/>
            <person name="Spatafora J.W."/>
            <person name="Visel A."/>
            <person name="Grigoriev I.V."/>
        </authorList>
    </citation>
    <scope>NUCLEOTIDE SEQUENCE [LARGE SCALE GENOMIC DNA]</scope>
    <source>
        <strain evidence="5 6">12-1054</strain>
    </source>
</reference>
<dbReference type="AlphaFoldDB" id="A0A1Y2FIM1"/>
<sequence>MHALRDILSFSITLCACSAHVFQQAPISTSLGPGKRHFLGALTTPLVENPLAGVLPAVQSPVKPVTDLPDKIHAAVAKPLGVKLPVGGAVKAAAELPEKAPAAVDNPTGADSPAQGPVKDAVDQPATKPVDDASLQPTPLAPHTKPSVSSGAKESSPPPKASESQPTSQQSPGVKTSSQRPNLPASTPSSPASLSRPGLSSRPPSVAPSSTPIPESKSNSESKEQEKTTSDATDQPTPVIQYVYVTSASNPQVIQTRTIVRIGTVVGSTLADASAQLNALSQSNSSTGLSDSNKRVIIGVVVGVGGFVALAALGALLFRIIGKKYQSVAPADDYSSGRSRFAGSTSTWQSDGSKVDLSYGQFGNRAQDKLGISSNF</sequence>
<feature type="compositionally biased region" description="Low complexity" evidence="1">
    <location>
        <begin position="181"/>
        <end position="204"/>
    </location>
</feature>
<accession>A0A1Y2FIM1</accession>
<feature type="chain" id="PRO_5013096090" description="Mid2 domain-containing protein" evidence="3">
    <location>
        <begin position="20"/>
        <end position="376"/>
    </location>
</feature>
<evidence type="ECO:0000313" key="5">
    <source>
        <dbReference type="EMBL" id="ORY83096.1"/>
    </source>
</evidence>
<feature type="transmembrane region" description="Helical" evidence="2">
    <location>
        <begin position="296"/>
        <end position="318"/>
    </location>
</feature>
<dbReference type="PROSITE" id="PS51257">
    <property type="entry name" value="PROKAR_LIPOPROTEIN"/>
    <property type="match status" value="1"/>
</dbReference>
<evidence type="ECO:0000256" key="3">
    <source>
        <dbReference type="SAM" id="SignalP"/>
    </source>
</evidence>
<name>A0A1Y2FIM1_PROLT</name>
<keyword evidence="2" id="KW-1133">Transmembrane helix</keyword>
<evidence type="ECO:0000256" key="2">
    <source>
        <dbReference type="SAM" id="Phobius"/>
    </source>
</evidence>
<comment type="caution">
    <text evidence="5">The sequence shown here is derived from an EMBL/GenBank/DDBJ whole genome shotgun (WGS) entry which is preliminary data.</text>
</comment>
<keyword evidence="6" id="KW-1185">Reference proteome</keyword>
<evidence type="ECO:0000313" key="6">
    <source>
        <dbReference type="Proteomes" id="UP000193685"/>
    </source>
</evidence>
<feature type="region of interest" description="Disordered" evidence="1">
    <location>
        <begin position="100"/>
        <end position="235"/>
    </location>
</feature>
<dbReference type="InterPro" id="IPR007567">
    <property type="entry name" value="Mid2_dom"/>
</dbReference>
<dbReference type="GeneID" id="63787756"/>
<evidence type="ECO:0000259" key="4">
    <source>
        <dbReference type="Pfam" id="PF04478"/>
    </source>
</evidence>
<feature type="domain" description="Mid2" evidence="4">
    <location>
        <begin position="253"/>
        <end position="318"/>
    </location>
</feature>
<organism evidence="5 6">
    <name type="scientific">Protomyces lactucae-debilis</name>
    <dbReference type="NCBI Taxonomy" id="2754530"/>
    <lineage>
        <taxon>Eukaryota</taxon>
        <taxon>Fungi</taxon>
        <taxon>Dikarya</taxon>
        <taxon>Ascomycota</taxon>
        <taxon>Taphrinomycotina</taxon>
        <taxon>Taphrinomycetes</taxon>
        <taxon>Taphrinales</taxon>
        <taxon>Protomycetaceae</taxon>
        <taxon>Protomyces</taxon>
    </lineage>
</organism>
<keyword evidence="2" id="KW-0472">Membrane</keyword>
<evidence type="ECO:0000256" key="1">
    <source>
        <dbReference type="SAM" id="MobiDB-lite"/>
    </source>
</evidence>
<feature type="signal peptide" evidence="3">
    <location>
        <begin position="1"/>
        <end position="19"/>
    </location>
</feature>